<feature type="transmembrane region" description="Helical" evidence="7">
    <location>
        <begin position="6"/>
        <end position="34"/>
    </location>
</feature>
<proteinExistence type="inferred from homology"/>
<evidence type="ECO:0000256" key="3">
    <source>
        <dbReference type="ARBA" id="ARBA00022475"/>
    </source>
</evidence>
<dbReference type="PANTHER" id="PTHR43141:SF4">
    <property type="entry name" value="CYTOCHROME BD2 SUBUNIT II"/>
    <property type="match status" value="1"/>
</dbReference>
<feature type="transmembrane region" description="Helical" evidence="7">
    <location>
        <begin position="46"/>
        <end position="68"/>
    </location>
</feature>
<reference evidence="8 9" key="1">
    <citation type="submission" date="2016-06" db="EMBL/GenBank/DDBJ databases">
        <authorList>
            <person name="Kjaerup R.B."/>
            <person name="Dalgaard T.S."/>
            <person name="Juul-Madsen H.R."/>
        </authorList>
    </citation>
    <scope>NUCLEOTIDE SEQUENCE [LARGE SCALE GENOMIC DNA]</scope>
    <source>
        <strain evidence="8 9">CECT 5080</strain>
    </source>
</reference>
<dbReference type="GO" id="GO:0009055">
    <property type="term" value="F:electron transfer activity"/>
    <property type="evidence" value="ECO:0007669"/>
    <property type="project" value="TreeGrafter"/>
</dbReference>
<dbReference type="Proteomes" id="UP000092627">
    <property type="component" value="Unassembled WGS sequence"/>
</dbReference>
<sequence length="338" mass="37633">MGLDLVTVWGLILAFGLMVYVLLDGFHLGVGLLGFTVHSPQQRGNLVASLAPVCGANVAWLILCSIGLMVAFPLAAALLLDALYIPVLIMLAALGLRNLAFHGLLKTSQAYSHSWQLLFSASALIATFSQGAMIGAVLQGVSIEQQTYIGGAWDWLTWFSVLTGVCLMLTYALLGATWLLATNKDQGFSEQMRHYSHHLLVWLGYAVMSLQLVIPFLTPELRQRWLGLPNFFYMGFVPMLGLMAFVWAYYVIRFSKWRVWPLGIVLMFLGTVYFMLITCLWPAIIAPDITLHRAAAAESSLMLYLWGAVILVSALSGYLYWAYQAFYVQGRRVSRYHS</sequence>
<feature type="transmembrane region" description="Helical" evidence="7">
    <location>
        <begin position="230"/>
        <end position="252"/>
    </location>
</feature>
<dbReference type="GO" id="GO:0019646">
    <property type="term" value="P:aerobic electron transport chain"/>
    <property type="evidence" value="ECO:0007669"/>
    <property type="project" value="TreeGrafter"/>
</dbReference>
<dbReference type="GO" id="GO:0005886">
    <property type="term" value="C:plasma membrane"/>
    <property type="evidence" value="ECO:0007669"/>
    <property type="project" value="UniProtKB-SubCell"/>
</dbReference>
<evidence type="ECO:0000256" key="5">
    <source>
        <dbReference type="ARBA" id="ARBA00022989"/>
    </source>
</evidence>
<evidence type="ECO:0000313" key="8">
    <source>
        <dbReference type="EMBL" id="SBS33278.1"/>
    </source>
</evidence>
<comment type="subcellular location">
    <subcellularLocation>
        <location evidence="1">Cell membrane</location>
        <topology evidence="1">Multi-pass membrane protein</topology>
    </subcellularLocation>
</comment>
<feature type="transmembrane region" description="Helical" evidence="7">
    <location>
        <begin position="74"/>
        <end position="96"/>
    </location>
</feature>
<dbReference type="RefSeq" id="WP_067213408.1">
    <property type="nucleotide sequence ID" value="NZ_FLOC01000015.1"/>
</dbReference>
<evidence type="ECO:0000256" key="4">
    <source>
        <dbReference type="ARBA" id="ARBA00022692"/>
    </source>
</evidence>
<feature type="transmembrane region" description="Helical" evidence="7">
    <location>
        <begin position="117"/>
        <end position="138"/>
    </location>
</feature>
<dbReference type="EC" id="1.10.3.10" evidence="8"/>
<keyword evidence="9" id="KW-1185">Reference proteome</keyword>
<organism evidence="8 9">
    <name type="scientific">Marinomonas aquimarina</name>
    <dbReference type="NCBI Taxonomy" id="295068"/>
    <lineage>
        <taxon>Bacteria</taxon>
        <taxon>Pseudomonadati</taxon>
        <taxon>Pseudomonadota</taxon>
        <taxon>Gammaproteobacteria</taxon>
        <taxon>Oceanospirillales</taxon>
        <taxon>Oceanospirillaceae</taxon>
        <taxon>Marinomonas</taxon>
    </lineage>
</organism>
<keyword evidence="5 7" id="KW-1133">Transmembrane helix</keyword>
<feature type="transmembrane region" description="Helical" evidence="7">
    <location>
        <begin position="304"/>
        <end position="323"/>
    </location>
</feature>
<feature type="transmembrane region" description="Helical" evidence="7">
    <location>
        <begin position="259"/>
        <end position="284"/>
    </location>
</feature>
<name>A0A1A8TIR8_9GAMM</name>
<keyword evidence="4 7" id="KW-0812">Transmembrane</keyword>
<dbReference type="PANTHER" id="PTHR43141">
    <property type="entry name" value="CYTOCHROME BD2 SUBUNIT II"/>
    <property type="match status" value="1"/>
</dbReference>
<keyword evidence="8" id="KW-0560">Oxidoreductase</keyword>
<dbReference type="GO" id="GO:0016682">
    <property type="term" value="F:oxidoreductase activity, acting on diphenols and related substances as donors, oxygen as acceptor"/>
    <property type="evidence" value="ECO:0007669"/>
    <property type="project" value="TreeGrafter"/>
</dbReference>
<dbReference type="OrthoDB" id="9776710at2"/>
<accession>A0A1A8TIR8</accession>
<evidence type="ECO:0000256" key="1">
    <source>
        <dbReference type="ARBA" id="ARBA00004651"/>
    </source>
</evidence>
<feature type="transmembrane region" description="Helical" evidence="7">
    <location>
        <begin position="158"/>
        <end position="179"/>
    </location>
</feature>
<keyword evidence="6 7" id="KW-0472">Membrane</keyword>
<evidence type="ECO:0000256" key="6">
    <source>
        <dbReference type="ARBA" id="ARBA00023136"/>
    </source>
</evidence>
<evidence type="ECO:0000256" key="2">
    <source>
        <dbReference type="ARBA" id="ARBA00007543"/>
    </source>
</evidence>
<keyword evidence="3" id="KW-1003">Cell membrane</keyword>
<dbReference type="Pfam" id="PF02322">
    <property type="entry name" value="Cyt_bd_oxida_II"/>
    <property type="match status" value="1"/>
</dbReference>
<gene>
    <name evidence="8" type="primary">appB_1</name>
    <name evidence="8" type="ORF">MAQ5080_02533</name>
</gene>
<evidence type="ECO:0000313" key="9">
    <source>
        <dbReference type="Proteomes" id="UP000092627"/>
    </source>
</evidence>
<dbReference type="GO" id="GO:0070069">
    <property type="term" value="C:cytochrome complex"/>
    <property type="evidence" value="ECO:0007669"/>
    <property type="project" value="TreeGrafter"/>
</dbReference>
<protein>
    <submittedName>
        <fullName evidence="8">Cytochrome bd-II ubiquinol oxidase subunit 2</fullName>
        <ecNumber evidence="8">1.10.3.10</ecNumber>
    </submittedName>
</protein>
<dbReference type="AlphaFoldDB" id="A0A1A8TIR8"/>
<comment type="similarity">
    <text evidence="2">Belongs to the cytochrome ubiquinol oxidase subunit 2 family.</text>
</comment>
<dbReference type="InterPro" id="IPR003317">
    <property type="entry name" value="Cyt-d_oxidase_su2"/>
</dbReference>
<dbReference type="EMBL" id="FLOC01000015">
    <property type="protein sequence ID" value="SBS33278.1"/>
    <property type="molecule type" value="Genomic_DNA"/>
</dbReference>
<evidence type="ECO:0000256" key="7">
    <source>
        <dbReference type="SAM" id="Phobius"/>
    </source>
</evidence>
<feature type="transmembrane region" description="Helical" evidence="7">
    <location>
        <begin position="199"/>
        <end position="218"/>
    </location>
</feature>
<dbReference type="STRING" id="295068.MAQ5080_02533"/>